<sequence length="77" mass="8308">MMAGPHLYGLQPLAEHHKLPRGAITSVYLLSKTKAIGHHSSTCQAPAACCELPRFSTDGRAASQHRPPASLGNHLRR</sequence>
<keyword evidence="3" id="KW-1185">Reference proteome</keyword>
<comment type="caution">
    <text evidence="2">The sequence shown here is derived from an EMBL/GenBank/DDBJ whole genome shotgun (WGS) entry which is preliminary data.</text>
</comment>
<feature type="region of interest" description="Disordered" evidence="1">
    <location>
        <begin position="58"/>
        <end position="77"/>
    </location>
</feature>
<accession>A0AAV1IIK0</accession>
<name>A0AAV1IIK0_9CHLO</name>
<dbReference type="EMBL" id="CAUYUE010000016">
    <property type="protein sequence ID" value="CAK0787067.1"/>
    <property type="molecule type" value="Genomic_DNA"/>
</dbReference>
<proteinExistence type="predicted"/>
<gene>
    <name evidence="2" type="ORF">CVIRNUC_010283</name>
</gene>
<reference evidence="2 3" key="1">
    <citation type="submission" date="2023-10" db="EMBL/GenBank/DDBJ databases">
        <authorList>
            <person name="Maclean D."/>
            <person name="Macfadyen A."/>
        </authorList>
    </citation>
    <scope>NUCLEOTIDE SEQUENCE [LARGE SCALE GENOMIC DNA]</scope>
</reference>
<evidence type="ECO:0000256" key="1">
    <source>
        <dbReference type="SAM" id="MobiDB-lite"/>
    </source>
</evidence>
<organism evidence="2 3">
    <name type="scientific">Coccomyxa viridis</name>
    <dbReference type="NCBI Taxonomy" id="1274662"/>
    <lineage>
        <taxon>Eukaryota</taxon>
        <taxon>Viridiplantae</taxon>
        <taxon>Chlorophyta</taxon>
        <taxon>core chlorophytes</taxon>
        <taxon>Trebouxiophyceae</taxon>
        <taxon>Trebouxiophyceae incertae sedis</taxon>
        <taxon>Coccomyxaceae</taxon>
        <taxon>Coccomyxa</taxon>
    </lineage>
</organism>
<evidence type="ECO:0000313" key="2">
    <source>
        <dbReference type="EMBL" id="CAK0787067.1"/>
    </source>
</evidence>
<evidence type="ECO:0000313" key="3">
    <source>
        <dbReference type="Proteomes" id="UP001314263"/>
    </source>
</evidence>
<dbReference type="AlphaFoldDB" id="A0AAV1IIK0"/>
<dbReference type="Proteomes" id="UP001314263">
    <property type="component" value="Unassembled WGS sequence"/>
</dbReference>
<protein>
    <submittedName>
        <fullName evidence="2">Uncharacterized protein</fullName>
    </submittedName>
</protein>